<dbReference type="GO" id="GO:0004553">
    <property type="term" value="F:hydrolase activity, hydrolyzing O-glycosyl compounds"/>
    <property type="evidence" value="ECO:0007669"/>
    <property type="project" value="InterPro"/>
</dbReference>
<proteinExistence type="predicted"/>
<evidence type="ECO:0000313" key="2">
    <source>
        <dbReference type="EMBL" id="SVC88358.1"/>
    </source>
</evidence>
<name>A0A382QTY4_9ZZZZ</name>
<dbReference type="InterPro" id="IPR010502">
    <property type="entry name" value="Carb-bd_dom_fam9"/>
</dbReference>
<dbReference type="GO" id="GO:0030246">
    <property type="term" value="F:carbohydrate binding"/>
    <property type="evidence" value="ECO:0007669"/>
    <property type="project" value="InterPro"/>
</dbReference>
<feature type="non-terminal residue" evidence="2">
    <location>
        <position position="200"/>
    </location>
</feature>
<reference evidence="2" key="1">
    <citation type="submission" date="2018-05" db="EMBL/GenBank/DDBJ databases">
        <authorList>
            <person name="Lanie J.A."/>
            <person name="Ng W.-L."/>
            <person name="Kazmierczak K.M."/>
            <person name="Andrzejewski T.M."/>
            <person name="Davidsen T.M."/>
            <person name="Wayne K.J."/>
            <person name="Tettelin H."/>
            <person name="Glass J.I."/>
            <person name="Rusch D."/>
            <person name="Podicherti R."/>
            <person name="Tsui H.-C.T."/>
            <person name="Winkler M.E."/>
        </authorList>
    </citation>
    <scope>NUCLEOTIDE SEQUENCE</scope>
</reference>
<protein>
    <recommendedName>
        <fullName evidence="1">Carbohydrate-binding domain-containing protein</fullName>
    </recommendedName>
</protein>
<evidence type="ECO:0000259" key="1">
    <source>
        <dbReference type="Pfam" id="PF06452"/>
    </source>
</evidence>
<accession>A0A382QTY4</accession>
<dbReference type="GO" id="GO:0016052">
    <property type="term" value="P:carbohydrate catabolic process"/>
    <property type="evidence" value="ECO:0007669"/>
    <property type="project" value="InterPro"/>
</dbReference>
<organism evidence="2">
    <name type="scientific">marine metagenome</name>
    <dbReference type="NCBI Taxonomy" id="408172"/>
    <lineage>
        <taxon>unclassified sequences</taxon>
        <taxon>metagenomes</taxon>
        <taxon>ecological metagenomes</taxon>
    </lineage>
</organism>
<sequence>MSIYFRTNLSQLAIFLSISLLFSVQAIGVNVDIDGVLNDVAYKKVSPLNSAEKIGVLYLVPMKDELYIGAEVEDAKINVANPQQFWQGSGIEIWFDWGNEGNATFDKNDQQFWFVPIKGKGKEGYAGQWHRAQDNIKATIYDYANEGDLVDMAFVVDKGKGYTIEARIAKKAMAGYIPNGTIGFTYSVDKGGAKFQWDKK</sequence>
<dbReference type="SUPFAM" id="SSF49344">
    <property type="entry name" value="CBD9-like"/>
    <property type="match status" value="1"/>
</dbReference>
<gene>
    <name evidence="2" type="ORF">METZ01_LOCUS341212</name>
</gene>
<dbReference type="AlphaFoldDB" id="A0A382QTY4"/>
<feature type="domain" description="Carbohydrate-binding" evidence="1">
    <location>
        <begin position="63"/>
        <end position="188"/>
    </location>
</feature>
<dbReference type="EMBL" id="UINC01116543">
    <property type="protein sequence ID" value="SVC88358.1"/>
    <property type="molecule type" value="Genomic_DNA"/>
</dbReference>
<dbReference type="Pfam" id="PF06452">
    <property type="entry name" value="CBM9_1"/>
    <property type="match status" value="1"/>
</dbReference>
<dbReference type="Gene3D" id="2.60.40.1190">
    <property type="match status" value="1"/>
</dbReference>